<keyword evidence="1" id="KW-0472">Membrane</keyword>
<keyword evidence="1" id="KW-1133">Transmembrane helix</keyword>
<protein>
    <submittedName>
        <fullName evidence="2">Uncharacterized protein</fullName>
    </submittedName>
</protein>
<keyword evidence="1" id="KW-0812">Transmembrane</keyword>
<name>A0ABV3W4V1_9BACI</name>
<organism evidence="2 3">
    <name type="scientific">Lysinibacillus xylanilyticus</name>
    <dbReference type="NCBI Taxonomy" id="582475"/>
    <lineage>
        <taxon>Bacteria</taxon>
        <taxon>Bacillati</taxon>
        <taxon>Bacillota</taxon>
        <taxon>Bacilli</taxon>
        <taxon>Bacillales</taxon>
        <taxon>Bacillaceae</taxon>
        <taxon>Lysinibacillus</taxon>
    </lineage>
</organism>
<gene>
    <name evidence="2" type="ORF">AB1300_24385</name>
</gene>
<reference evidence="2 3" key="1">
    <citation type="submission" date="2024-07" db="EMBL/GenBank/DDBJ databases">
        <title>Characterization of a bacterium isolated from hydrolysated instant sea cucumber by whole-genome sequencing and metabolomics.</title>
        <authorList>
            <person name="Luo X."/>
            <person name="Zhang Z."/>
            <person name="Zheng Z."/>
            <person name="Zhang W."/>
            <person name="Ming T."/>
            <person name="Jiao L."/>
            <person name="Su X."/>
            <person name="Kong F."/>
            <person name="Xu J."/>
        </authorList>
    </citation>
    <scope>NUCLEOTIDE SEQUENCE [LARGE SCALE GENOMIC DNA]</scope>
    <source>
        <strain evidence="2 3">XL-2024</strain>
    </source>
</reference>
<sequence>MTVFSFIRLVSQGQVGRARNDVLSVISIVLSVTSALLSIISMVLSVTSALLSIISMVLSVTSALLSVI</sequence>
<evidence type="ECO:0000313" key="2">
    <source>
        <dbReference type="EMBL" id="MEX3748219.1"/>
    </source>
</evidence>
<accession>A0ABV3W4V1</accession>
<feature type="transmembrane region" description="Helical" evidence="1">
    <location>
        <begin position="49"/>
        <end position="67"/>
    </location>
</feature>
<proteinExistence type="predicted"/>
<feature type="transmembrane region" description="Helical" evidence="1">
    <location>
        <begin position="21"/>
        <end position="43"/>
    </location>
</feature>
<comment type="caution">
    <text evidence="2">The sequence shown here is derived from an EMBL/GenBank/DDBJ whole genome shotgun (WGS) entry which is preliminary data.</text>
</comment>
<dbReference type="Proteomes" id="UP001558534">
    <property type="component" value="Unassembled WGS sequence"/>
</dbReference>
<evidence type="ECO:0000256" key="1">
    <source>
        <dbReference type="SAM" id="Phobius"/>
    </source>
</evidence>
<dbReference type="EMBL" id="JBFRHK010000026">
    <property type="protein sequence ID" value="MEX3748219.1"/>
    <property type="molecule type" value="Genomic_DNA"/>
</dbReference>
<evidence type="ECO:0000313" key="3">
    <source>
        <dbReference type="Proteomes" id="UP001558534"/>
    </source>
</evidence>
<dbReference type="RefSeq" id="WP_368638626.1">
    <property type="nucleotide sequence ID" value="NZ_JBFRHK010000026.1"/>
</dbReference>
<keyword evidence="3" id="KW-1185">Reference proteome</keyword>